<dbReference type="InterPro" id="IPR000014">
    <property type="entry name" value="PAS"/>
</dbReference>
<dbReference type="CDD" id="cd00130">
    <property type="entry name" value="PAS"/>
    <property type="match status" value="3"/>
</dbReference>
<dbReference type="InterPro" id="IPR035965">
    <property type="entry name" value="PAS-like_dom_sf"/>
</dbReference>
<dbReference type="NCBIfam" id="TIGR00229">
    <property type="entry name" value="sensory_box"/>
    <property type="match status" value="2"/>
</dbReference>
<feature type="domain" description="PAC" evidence="3">
    <location>
        <begin position="661"/>
        <end position="714"/>
    </location>
</feature>
<dbReference type="Gene3D" id="3.30.70.270">
    <property type="match status" value="1"/>
</dbReference>
<feature type="domain" description="GGDEF" evidence="4">
    <location>
        <begin position="744"/>
        <end position="876"/>
    </location>
</feature>
<dbReference type="NCBIfam" id="TIGR00254">
    <property type="entry name" value="GGDEF"/>
    <property type="match status" value="1"/>
</dbReference>
<keyword evidence="1" id="KW-0472">Membrane</keyword>
<evidence type="ECO:0000256" key="1">
    <source>
        <dbReference type="SAM" id="Phobius"/>
    </source>
</evidence>
<evidence type="ECO:0000259" key="2">
    <source>
        <dbReference type="PROSITE" id="PS50112"/>
    </source>
</evidence>
<evidence type="ECO:0000259" key="3">
    <source>
        <dbReference type="PROSITE" id="PS50113"/>
    </source>
</evidence>
<feature type="domain" description="PAS" evidence="2">
    <location>
        <begin position="344"/>
        <end position="413"/>
    </location>
</feature>
<dbReference type="CDD" id="cd01949">
    <property type="entry name" value="GGDEF"/>
    <property type="match status" value="1"/>
</dbReference>
<dbReference type="EMBL" id="SGUG01000011">
    <property type="protein sequence ID" value="MDG0862708.1"/>
    <property type="molecule type" value="Genomic_DNA"/>
</dbReference>
<keyword evidence="1" id="KW-0812">Transmembrane</keyword>
<gene>
    <name evidence="5" type="ORF">EXJ73_09535</name>
</gene>
<dbReference type="InterPro" id="IPR000160">
    <property type="entry name" value="GGDEF_dom"/>
</dbReference>
<dbReference type="SUPFAM" id="SSF55785">
    <property type="entry name" value="PYP-like sensor domain (PAS domain)"/>
    <property type="match status" value="3"/>
</dbReference>
<organism evidence="5 6">
    <name type="scientific">Pelomonas aquatica</name>
    <dbReference type="NCBI Taxonomy" id="431058"/>
    <lineage>
        <taxon>Bacteria</taxon>
        <taxon>Pseudomonadati</taxon>
        <taxon>Pseudomonadota</taxon>
        <taxon>Betaproteobacteria</taxon>
        <taxon>Burkholderiales</taxon>
        <taxon>Sphaerotilaceae</taxon>
        <taxon>Roseateles</taxon>
    </lineage>
</organism>
<evidence type="ECO:0000313" key="5">
    <source>
        <dbReference type="EMBL" id="MDG0862708.1"/>
    </source>
</evidence>
<dbReference type="PROSITE" id="PS50887">
    <property type="entry name" value="GGDEF"/>
    <property type="match status" value="1"/>
</dbReference>
<dbReference type="PROSITE" id="PS50113">
    <property type="entry name" value="PAC"/>
    <property type="match status" value="1"/>
</dbReference>
<dbReference type="InterPro" id="IPR013656">
    <property type="entry name" value="PAS_4"/>
</dbReference>
<accession>A0A9X4R807</accession>
<dbReference type="PROSITE" id="PS50112">
    <property type="entry name" value="PAS"/>
    <property type="match status" value="3"/>
</dbReference>
<feature type="domain" description="PAS" evidence="2">
    <location>
        <begin position="591"/>
        <end position="661"/>
    </location>
</feature>
<dbReference type="SUPFAM" id="SSF55073">
    <property type="entry name" value="Nucleotide cyclase"/>
    <property type="match status" value="1"/>
</dbReference>
<dbReference type="InterPro" id="IPR043128">
    <property type="entry name" value="Rev_trsase/Diguanyl_cyclase"/>
</dbReference>
<protein>
    <submittedName>
        <fullName evidence="5">Diguanylate cyclase</fullName>
    </submittedName>
</protein>
<dbReference type="InterPro" id="IPR052155">
    <property type="entry name" value="Biofilm_reg_signaling"/>
</dbReference>
<sequence length="878" mass="94954">MSEPATPTPTPTEAAQQRHARRARWRDRALLLAPALAFGSVILTIWALVAWYVVAWPGELRAQQNQALATAVRAIAMRTEPVLRQADGALRVVDLWLLSAHGGGDPLDDPSLVQLADDVRAGSGQLVDVMLVARTGKIRRLQRGGAADGASIEGSPAFAQVDGIVPEGVTLGQPLALGGRLDDGHPRLPLLMRLSRPLGDYDYVLAVVDLQRLHAMLAPLAPQPLAALVLLRTDGVVLSRRPAVPGFIGRNLFGELPSFRQELGGKAGFFSTNGSVTDRRARIGAYVTLGDFGVKLLLSDTEDAALATHRQQRSLLLAGALLLSLGLALLARWLGRLQRAARLRDATLQATSNAMPLGLFRCDETGRVVYVNDSYLRVHGMRREDIAWGWTQLVPPEQRDMLIQRWKHHMASGEPIDMVRKMKRGSDGRIRWIAVRTAPLVIGGRVAGQAGTVEDVTERGEQERAYRTLAAIFDMTPDIVCQARANGDVSYMNPVARRLLGIAPGAALDGIRIEHFLSAEQVQAYRQHVLPAVMRDGHWQGRTRVQAGADGLPVDCTVLAHRDVRGRIETVSVIMRDVSAQARAQRERERSEAMLLAVAHTARAQFLVGDTAGRVIFFNAAFEQQRGIALQDWVGRPLAELFGPRDHAARAPLIAAALAGETRHLDLVDDGGRDGRSFDVQYAPLRVQSGQIEGVIGIEVDVTEARQEEARLRLASQTDGLTQLLNRVGFEESARRLLAAPPGRRLALLYLDLDKFKPVNDQHGHPAGDALLKAVALRMRHALRPGDLVARLGGDEFAVLLPQLGSAGDAATVAAKLLQALSTPYHIGDMVLEIGVSIGYCVAPGGSSLEALVAGADAHLYAAKRAGRGRFQGGEIGD</sequence>
<dbReference type="PANTHER" id="PTHR44757:SF2">
    <property type="entry name" value="BIOFILM ARCHITECTURE MAINTENANCE PROTEIN MBAA"/>
    <property type="match status" value="1"/>
</dbReference>
<dbReference type="Pfam" id="PF00990">
    <property type="entry name" value="GGDEF"/>
    <property type="match status" value="1"/>
</dbReference>
<evidence type="ECO:0000313" key="6">
    <source>
        <dbReference type="Proteomes" id="UP001152766"/>
    </source>
</evidence>
<dbReference type="SMART" id="SM00086">
    <property type="entry name" value="PAC"/>
    <property type="match status" value="3"/>
</dbReference>
<keyword evidence="1" id="KW-1133">Transmembrane helix</keyword>
<dbReference type="SMART" id="SM00267">
    <property type="entry name" value="GGDEF"/>
    <property type="match status" value="1"/>
</dbReference>
<evidence type="ECO:0000259" key="4">
    <source>
        <dbReference type="PROSITE" id="PS50887"/>
    </source>
</evidence>
<keyword evidence="6" id="KW-1185">Reference proteome</keyword>
<dbReference type="Gene3D" id="3.30.450.20">
    <property type="entry name" value="PAS domain"/>
    <property type="match status" value="4"/>
</dbReference>
<feature type="domain" description="PAS" evidence="2">
    <location>
        <begin position="465"/>
        <end position="537"/>
    </location>
</feature>
<dbReference type="InterPro" id="IPR029787">
    <property type="entry name" value="Nucleotide_cyclase"/>
</dbReference>
<dbReference type="CDD" id="cd12915">
    <property type="entry name" value="PDC2_DGC_like"/>
    <property type="match status" value="1"/>
</dbReference>
<feature type="transmembrane region" description="Helical" evidence="1">
    <location>
        <begin position="29"/>
        <end position="54"/>
    </location>
</feature>
<reference evidence="5" key="1">
    <citation type="submission" date="2019-02" db="EMBL/GenBank/DDBJ databases">
        <title>Draft genome of the type strain Pelomonas aquatica CCUG 52575T.</title>
        <authorList>
            <person name="Gomila M."/>
            <person name="Lalucat J."/>
        </authorList>
    </citation>
    <scope>NUCLEOTIDE SEQUENCE</scope>
    <source>
        <strain evidence="5">CCUG 52575</strain>
    </source>
</reference>
<comment type="caution">
    <text evidence="5">The sequence shown here is derived from an EMBL/GenBank/DDBJ whole genome shotgun (WGS) entry which is preliminary data.</text>
</comment>
<proteinExistence type="predicted"/>
<dbReference type="InterPro" id="IPR000700">
    <property type="entry name" value="PAS-assoc_C"/>
</dbReference>
<dbReference type="PANTHER" id="PTHR44757">
    <property type="entry name" value="DIGUANYLATE CYCLASE DGCP"/>
    <property type="match status" value="1"/>
</dbReference>
<dbReference type="Proteomes" id="UP001152766">
    <property type="component" value="Unassembled WGS sequence"/>
</dbReference>
<dbReference type="SMART" id="SM00091">
    <property type="entry name" value="PAS"/>
    <property type="match status" value="3"/>
</dbReference>
<dbReference type="AlphaFoldDB" id="A0A9X4R807"/>
<name>A0A9X4R807_9BURK</name>
<dbReference type="RefSeq" id="WP_268151837.1">
    <property type="nucleotide sequence ID" value="NZ_JAPPUW010000013.1"/>
</dbReference>
<dbReference type="Pfam" id="PF08448">
    <property type="entry name" value="PAS_4"/>
    <property type="match status" value="3"/>
</dbReference>
<dbReference type="InterPro" id="IPR001610">
    <property type="entry name" value="PAC"/>
</dbReference>